<evidence type="ECO:0000313" key="4">
    <source>
        <dbReference type="Proteomes" id="UP001164746"/>
    </source>
</evidence>
<organism evidence="3 4">
    <name type="scientific">Mya arenaria</name>
    <name type="common">Soft-shell clam</name>
    <dbReference type="NCBI Taxonomy" id="6604"/>
    <lineage>
        <taxon>Eukaryota</taxon>
        <taxon>Metazoa</taxon>
        <taxon>Spiralia</taxon>
        <taxon>Lophotrochozoa</taxon>
        <taxon>Mollusca</taxon>
        <taxon>Bivalvia</taxon>
        <taxon>Autobranchia</taxon>
        <taxon>Heteroconchia</taxon>
        <taxon>Euheterodonta</taxon>
        <taxon>Imparidentia</taxon>
        <taxon>Neoheterodontei</taxon>
        <taxon>Myida</taxon>
        <taxon>Myoidea</taxon>
        <taxon>Myidae</taxon>
        <taxon>Mya</taxon>
    </lineage>
</organism>
<gene>
    <name evidence="3" type="ORF">MAR_035726</name>
</gene>
<name>A0ABY7ELE3_MYAAR</name>
<keyword evidence="4" id="KW-1185">Reference proteome</keyword>
<evidence type="ECO:0000256" key="2">
    <source>
        <dbReference type="SAM" id="SignalP"/>
    </source>
</evidence>
<reference evidence="3" key="1">
    <citation type="submission" date="2022-11" db="EMBL/GenBank/DDBJ databases">
        <title>Centuries of genome instability and evolution in soft-shell clam transmissible cancer (bioRxiv).</title>
        <authorList>
            <person name="Hart S.F.M."/>
            <person name="Yonemitsu M.A."/>
            <person name="Giersch R.M."/>
            <person name="Beal B.F."/>
            <person name="Arriagada G."/>
            <person name="Davis B.W."/>
            <person name="Ostrander E.A."/>
            <person name="Goff S.P."/>
            <person name="Metzger M.J."/>
        </authorList>
    </citation>
    <scope>NUCLEOTIDE SEQUENCE</scope>
    <source>
        <strain evidence="3">MELC-2E11</strain>
        <tissue evidence="3">Siphon/mantle</tissue>
    </source>
</reference>
<sequence length="152" mass="17153">MPTISLTNLLFWKLVFPYGAETMVDSLTESGQNQAGDFSLNINFSRNERSSSNYNRVYLPYAKSDPPTPRLWAALRHVFPWASMKGCTFHWTQATFRKFNESWPDDDVRAAARDVLAGKEPPCPSLSATATHRERVPSSSRKGNNPQTLESL</sequence>
<feature type="chain" id="PRO_5045504825" description="MULE transposase domain-containing protein" evidence="2">
    <location>
        <begin position="23"/>
        <end position="152"/>
    </location>
</feature>
<keyword evidence="2" id="KW-0732">Signal</keyword>
<feature type="compositionally biased region" description="Polar residues" evidence="1">
    <location>
        <begin position="137"/>
        <end position="152"/>
    </location>
</feature>
<evidence type="ECO:0008006" key="5">
    <source>
        <dbReference type="Google" id="ProtNLM"/>
    </source>
</evidence>
<dbReference type="EMBL" id="CP111018">
    <property type="protein sequence ID" value="WAR10650.1"/>
    <property type="molecule type" value="Genomic_DNA"/>
</dbReference>
<protein>
    <recommendedName>
        <fullName evidence="5">MULE transposase domain-containing protein</fullName>
    </recommendedName>
</protein>
<feature type="region of interest" description="Disordered" evidence="1">
    <location>
        <begin position="115"/>
        <end position="152"/>
    </location>
</feature>
<evidence type="ECO:0000313" key="3">
    <source>
        <dbReference type="EMBL" id="WAR10650.1"/>
    </source>
</evidence>
<feature type="signal peptide" evidence="2">
    <location>
        <begin position="1"/>
        <end position="22"/>
    </location>
</feature>
<evidence type="ECO:0000256" key="1">
    <source>
        <dbReference type="SAM" id="MobiDB-lite"/>
    </source>
</evidence>
<accession>A0ABY7ELE3</accession>
<dbReference type="Proteomes" id="UP001164746">
    <property type="component" value="Chromosome 7"/>
</dbReference>
<proteinExistence type="predicted"/>